<dbReference type="AlphaFoldDB" id="A0A1F6B9B0"/>
<dbReference type="STRING" id="1798391.A2968_00970"/>
<keyword evidence="1" id="KW-1133">Transmembrane helix</keyword>
<keyword evidence="1" id="KW-0472">Membrane</keyword>
<organism evidence="2 3">
    <name type="scientific">Candidatus Gottesmanbacteria bacterium RIFCSPLOWO2_01_FULL_42_22</name>
    <dbReference type="NCBI Taxonomy" id="1798391"/>
    <lineage>
        <taxon>Bacteria</taxon>
        <taxon>Candidatus Gottesmaniibacteriota</taxon>
    </lineage>
</organism>
<evidence type="ECO:0000313" key="2">
    <source>
        <dbReference type="EMBL" id="OGG33504.1"/>
    </source>
</evidence>
<sequence>MPKKTRKLKLRADKLRLLHLTKQSAESVKSPIEPPQSALKYSLQTEAESTEKIAVTVPNKQHHVPDLHLKKDLLRITLFTVFALIVQGVLYYFLRG</sequence>
<accession>A0A1F6B9B0</accession>
<evidence type="ECO:0000313" key="3">
    <source>
        <dbReference type="Proteomes" id="UP000176228"/>
    </source>
</evidence>
<comment type="caution">
    <text evidence="2">The sequence shown here is derived from an EMBL/GenBank/DDBJ whole genome shotgun (WGS) entry which is preliminary data.</text>
</comment>
<evidence type="ECO:0000256" key="1">
    <source>
        <dbReference type="SAM" id="Phobius"/>
    </source>
</evidence>
<name>A0A1F6B9B0_9BACT</name>
<dbReference type="EMBL" id="MFJU01000039">
    <property type="protein sequence ID" value="OGG33504.1"/>
    <property type="molecule type" value="Genomic_DNA"/>
</dbReference>
<proteinExistence type="predicted"/>
<reference evidence="2 3" key="1">
    <citation type="journal article" date="2016" name="Nat. Commun.">
        <title>Thousands of microbial genomes shed light on interconnected biogeochemical processes in an aquifer system.</title>
        <authorList>
            <person name="Anantharaman K."/>
            <person name="Brown C.T."/>
            <person name="Hug L.A."/>
            <person name="Sharon I."/>
            <person name="Castelle C.J."/>
            <person name="Probst A.J."/>
            <person name="Thomas B.C."/>
            <person name="Singh A."/>
            <person name="Wilkins M.J."/>
            <person name="Karaoz U."/>
            <person name="Brodie E.L."/>
            <person name="Williams K.H."/>
            <person name="Hubbard S.S."/>
            <person name="Banfield J.F."/>
        </authorList>
    </citation>
    <scope>NUCLEOTIDE SEQUENCE [LARGE SCALE GENOMIC DNA]</scope>
</reference>
<keyword evidence="1" id="KW-0812">Transmembrane</keyword>
<gene>
    <name evidence="2" type="ORF">A2968_00970</name>
</gene>
<protein>
    <submittedName>
        <fullName evidence="2">Uncharacterized protein</fullName>
    </submittedName>
</protein>
<dbReference type="Proteomes" id="UP000176228">
    <property type="component" value="Unassembled WGS sequence"/>
</dbReference>
<feature type="transmembrane region" description="Helical" evidence="1">
    <location>
        <begin position="73"/>
        <end position="94"/>
    </location>
</feature>